<keyword evidence="2" id="KW-1185">Reference proteome</keyword>
<protein>
    <submittedName>
        <fullName evidence="1">Uncharacterized protein</fullName>
    </submittedName>
</protein>
<dbReference type="RefSeq" id="WP_345141009.1">
    <property type="nucleotide sequence ID" value="NZ_BAABAT010000057.1"/>
</dbReference>
<proteinExistence type="predicted"/>
<reference evidence="2" key="1">
    <citation type="journal article" date="2019" name="Int. J. Syst. Evol. Microbiol.">
        <title>The Global Catalogue of Microorganisms (GCM) 10K type strain sequencing project: providing services to taxonomists for standard genome sequencing and annotation.</title>
        <authorList>
            <consortium name="The Broad Institute Genomics Platform"/>
            <consortium name="The Broad Institute Genome Sequencing Center for Infectious Disease"/>
            <person name="Wu L."/>
            <person name="Ma J."/>
        </authorList>
    </citation>
    <scope>NUCLEOTIDE SEQUENCE [LARGE SCALE GENOMIC DNA]</scope>
    <source>
        <strain evidence="2">JCM 17441</strain>
    </source>
</reference>
<organism evidence="1 2">
    <name type="scientific">Dactylosporangium darangshiense</name>
    <dbReference type="NCBI Taxonomy" id="579108"/>
    <lineage>
        <taxon>Bacteria</taxon>
        <taxon>Bacillati</taxon>
        <taxon>Actinomycetota</taxon>
        <taxon>Actinomycetes</taxon>
        <taxon>Micromonosporales</taxon>
        <taxon>Micromonosporaceae</taxon>
        <taxon>Dactylosporangium</taxon>
    </lineage>
</organism>
<comment type="caution">
    <text evidence="1">The sequence shown here is derived from an EMBL/GenBank/DDBJ whole genome shotgun (WGS) entry which is preliminary data.</text>
</comment>
<evidence type="ECO:0000313" key="1">
    <source>
        <dbReference type="EMBL" id="GAA4262887.1"/>
    </source>
</evidence>
<dbReference type="EMBL" id="BAABAT010000057">
    <property type="protein sequence ID" value="GAA4262887.1"/>
    <property type="molecule type" value="Genomic_DNA"/>
</dbReference>
<sequence>MVAIQYTDHGTSVRVGAAGGALARAALAAMDAPSMLDTRPWRWRIDGDRAALFADRGRWPPDDPDGRLVLLGCGAALHHAQVALAGDGAGVEVRRLPDGGEPDLVALLHYTGTAARPPRALRLHRAIALRHSDRRAPTSRPIPGTTVELLRGAAEAAGGGLWPLGPGTTRFVITAATDGPRGWLGAGETLSAVLLNATAEGLATEVERYLTGAEAGGPAWSPVGAGRPAVVVVIAPAGRVGAAEGGRP</sequence>
<accession>A0ABP8DSR6</accession>
<evidence type="ECO:0000313" key="2">
    <source>
        <dbReference type="Proteomes" id="UP001500620"/>
    </source>
</evidence>
<name>A0ABP8DSR6_9ACTN</name>
<gene>
    <name evidence="1" type="ORF">GCM10022255_102450</name>
</gene>
<dbReference type="Proteomes" id="UP001500620">
    <property type="component" value="Unassembled WGS sequence"/>
</dbReference>